<dbReference type="RefSeq" id="WP_407032325.1">
    <property type="nucleotide sequence ID" value="NZ_JAQGEF010000020.1"/>
</dbReference>
<accession>A0ABT4UMB4</accession>
<keyword evidence="1" id="KW-0812">Transmembrane</keyword>
<evidence type="ECO:0000313" key="4">
    <source>
        <dbReference type="Proteomes" id="UP001210231"/>
    </source>
</evidence>
<protein>
    <submittedName>
        <fullName evidence="3">MCP four helix bundle domain-containing protein</fullName>
    </submittedName>
</protein>
<keyword evidence="1" id="KW-1133">Transmembrane helix</keyword>
<dbReference type="InterPro" id="IPR024478">
    <property type="entry name" value="HlyB_4HB_MCP"/>
</dbReference>
<evidence type="ECO:0000313" key="3">
    <source>
        <dbReference type="EMBL" id="MDA3615996.1"/>
    </source>
</evidence>
<keyword evidence="4" id="KW-1185">Reference proteome</keyword>
<dbReference type="EMBL" id="JAQGEF010000020">
    <property type="protein sequence ID" value="MDA3615996.1"/>
    <property type="molecule type" value="Genomic_DNA"/>
</dbReference>
<reference evidence="3 4" key="1">
    <citation type="submission" date="2022-12" db="EMBL/GenBank/DDBJ databases">
        <title>Chitinophagaceae gen. sp. nov., a new member of the family Chitinophagaceae, isolated from soil in a chemical factory.</title>
        <authorList>
            <person name="Ke Z."/>
        </authorList>
    </citation>
    <scope>NUCLEOTIDE SEQUENCE [LARGE SCALE GENOMIC DNA]</scope>
    <source>
        <strain evidence="3 4">LY-5</strain>
    </source>
</reference>
<feature type="domain" description="Chemotaxis methyl-accepting receptor HlyB-like 4HB MCP" evidence="2">
    <location>
        <begin position="15"/>
        <end position="130"/>
    </location>
</feature>
<sequence>MKVTIIPPAMKFLYNVKFKLKAASLLFIIITLVLAAQLWERYRYDKLQKSVTTIYNDRLLPASYIFELTDLLYKNHIFKLKDQKQTDAYRENKRAIDSIINLYEKTYLTKEEVDFWQSFKQDLNHYTANTDSASSYSSFEIVIKDLHNLNEIQLKEGGIEHKQSKSIIEGSLLSSNFVLVLLITLGLIAVILLGISDRAIYKNAIKGREQLN</sequence>
<name>A0ABT4UMB4_9BACT</name>
<evidence type="ECO:0000259" key="2">
    <source>
        <dbReference type="Pfam" id="PF12729"/>
    </source>
</evidence>
<organism evidence="3 4">
    <name type="scientific">Polluticaenibacter yanchengensis</name>
    <dbReference type="NCBI Taxonomy" id="3014562"/>
    <lineage>
        <taxon>Bacteria</taxon>
        <taxon>Pseudomonadati</taxon>
        <taxon>Bacteroidota</taxon>
        <taxon>Chitinophagia</taxon>
        <taxon>Chitinophagales</taxon>
        <taxon>Chitinophagaceae</taxon>
        <taxon>Polluticaenibacter</taxon>
    </lineage>
</organism>
<gene>
    <name evidence="3" type="ORF">O3P16_14370</name>
</gene>
<evidence type="ECO:0000256" key="1">
    <source>
        <dbReference type="SAM" id="Phobius"/>
    </source>
</evidence>
<dbReference type="Proteomes" id="UP001210231">
    <property type="component" value="Unassembled WGS sequence"/>
</dbReference>
<proteinExistence type="predicted"/>
<feature type="transmembrane region" description="Helical" evidence="1">
    <location>
        <begin position="172"/>
        <end position="195"/>
    </location>
</feature>
<keyword evidence="1" id="KW-0472">Membrane</keyword>
<comment type="caution">
    <text evidence="3">The sequence shown here is derived from an EMBL/GenBank/DDBJ whole genome shotgun (WGS) entry which is preliminary data.</text>
</comment>
<dbReference type="Pfam" id="PF12729">
    <property type="entry name" value="4HB_MCP_1"/>
    <property type="match status" value="1"/>
</dbReference>